<evidence type="ECO:0000256" key="4">
    <source>
        <dbReference type="ARBA" id="ARBA00022857"/>
    </source>
</evidence>
<feature type="binding site" evidence="9">
    <location>
        <position position="270"/>
    </location>
    <ligand>
        <name>substrate</name>
    </ligand>
</feature>
<comment type="function">
    <text evidence="9">Catalyzes the two-step NADP-dependent conversion of GDP-4-dehydro-6-deoxy-D-mannose to GDP-fucose, involving an epimerase and a reductase reaction.</text>
</comment>
<evidence type="ECO:0000256" key="6">
    <source>
        <dbReference type="ARBA" id="ARBA00023235"/>
    </source>
</evidence>
<feature type="site" description="Important for catalytic activity" evidence="9">
    <location>
        <position position="108"/>
    </location>
</feature>
<dbReference type="EMBL" id="MEWA01000010">
    <property type="protein sequence ID" value="OGC70104.1"/>
    <property type="molecule type" value="Genomic_DNA"/>
</dbReference>
<dbReference type="AlphaFoldDB" id="A0A1F4WL00"/>
<dbReference type="Gene3D" id="3.90.25.10">
    <property type="entry name" value="UDP-galactose 4-epimerase, domain 1"/>
    <property type="match status" value="1"/>
</dbReference>
<evidence type="ECO:0000313" key="12">
    <source>
        <dbReference type="Proteomes" id="UP000179113"/>
    </source>
</evidence>
<comment type="caution">
    <text evidence="11">The sequence shown here is derived from an EMBL/GenBank/DDBJ whole genome shotgun (WGS) entry which is preliminary data.</text>
</comment>
<evidence type="ECO:0000256" key="7">
    <source>
        <dbReference type="ARBA" id="ARBA00023268"/>
    </source>
</evidence>
<name>A0A1F4WL00_UNCKA</name>
<comment type="similarity">
    <text evidence="2 9">Belongs to the NAD(P)-dependent epimerase/dehydratase family. Fucose synthase subfamily.</text>
</comment>
<dbReference type="PANTHER" id="PTHR43238:SF1">
    <property type="entry name" value="GDP-L-FUCOSE SYNTHASE"/>
    <property type="match status" value="1"/>
</dbReference>
<feature type="binding site" evidence="9">
    <location>
        <position position="203"/>
    </location>
    <ligand>
        <name>substrate</name>
    </ligand>
</feature>
<dbReference type="Pfam" id="PF01370">
    <property type="entry name" value="Epimerase"/>
    <property type="match status" value="1"/>
</dbReference>
<evidence type="ECO:0000256" key="1">
    <source>
        <dbReference type="ARBA" id="ARBA00004883"/>
    </source>
</evidence>
<dbReference type="EC" id="1.1.1.271" evidence="3 9"/>
<feature type="binding site" evidence="9">
    <location>
        <position position="188"/>
    </location>
    <ligand>
        <name>substrate</name>
    </ligand>
</feature>
<dbReference type="PANTHER" id="PTHR43238">
    <property type="entry name" value="GDP-L-FUCOSE SYNTHASE"/>
    <property type="match status" value="1"/>
</dbReference>
<reference evidence="11 12" key="1">
    <citation type="journal article" date="2016" name="Nat. Commun.">
        <title>Thousands of microbial genomes shed light on interconnected biogeochemical processes in an aquifer system.</title>
        <authorList>
            <person name="Anantharaman K."/>
            <person name="Brown C.T."/>
            <person name="Hug L.A."/>
            <person name="Sharon I."/>
            <person name="Castelle C.J."/>
            <person name="Probst A.J."/>
            <person name="Thomas B.C."/>
            <person name="Singh A."/>
            <person name="Wilkins M.J."/>
            <person name="Karaoz U."/>
            <person name="Brodie E.L."/>
            <person name="Williams K.H."/>
            <person name="Hubbard S.S."/>
            <person name="Banfield J.F."/>
        </authorList>
    </citation>
    <scope>NUCLEOTIDE SEQUENCE [LARGE SCALE GENOMIC DNA]</scope>
</reference>
<feature type="binding site" evidence="9">
    <location>
        <position position="141"/>
    </location>
    <ligand>
        <name>NADP(+)</name>
        <dbReference type="ChEBI" id="CHEBI:58349"/>
    </ligand>
</feature>
<dbReference type="SUPFAM" id="SSF51735">
    <property type="entry name" value="NAD(P)-binding Rossmann-fold domains"/>
    <property type="match status" value="1"/>
</dbReference>
<dbReference type="Proteomes" id="UP000179113">
    <property type="component" value="Unassembled WGS sequence"/>
</dbReference>
<evidence type="ECO:0000256" key="3">
    <source>
        <dbReference type="ARBA" id="ARBA00012371"/>
    </source>
</evidence>
<organism evidence="11 12">
    <name type="scientific">candidate division WWE3 bacterium RIFOXYC1_FULL_39_7</name>
    <dbReference type="NCBI Taxonomy" id="1802643"/>
    <lineage>
        <taxon>Bacteria</taxon>
        <taxon>Katanobacteria</taxon>
    </lineage>
</organism>
<dbReference type="InterPro" id="IPR036291">
    <property type="entry name" value="NAD(P)-bd_dom_sf"/>
</dbReference>
<evidence type="ECO:0000259" key="10">
    <source>
        <dbReference type="Pfam" id="PF01370"/>
    </source>
</evidence>
<evidence type="ECO:0000313" key="11">
    <source>
        <dbReference type="EMBL" id="OGC70104.1"/>
    </source>
</evidence>
<keyword evidence="5 9" id="KW-0560">Oxidoreductase</keyword>
<evidence type="ECO:0000256" key="5">
    <source>
        <dbReference type="ARBA" id="ARBA00023002"/>
    </source>
</evidence>
<accession>A0A1F4WL00</accession>
<dbReference type="InterPro" id="IPR028614">
    <property type="entry name" value="GDP_fucose/colitose_synth"/>
</dbReference>
<feature type="binding site" evidence="9">
    <location>
        <position position="210"/>
    </location>
    <ligand>
        <name>substrate</name>
    </ligand>
</feature>
<evidence type="ECO:0000256" key="9">
    <source>
        <dbReference type="HAMAP-Rule" id="MF_00956"/>
    </source>
</evidence>
<dbReference type="GO" id="GO:0070401">
    <property type="term" value="F:NADP+ binding"/>
    <property type="evidence" value="ECO:0007669"/>
    <property type="project" value="UniProtKB-UniRule"/>
</dbReference>
<dbReference type="Gene3D" id="3.40.50.720">
    <property type="entry name" value="NAD(P)-binding Rossmann-like Domain"/>
    <property type="match status" value="1"/>
</dbReference>
<gene>
    <name evidence="9" type="primary">fcl</name>
    <name evidence="11" type="ORF">A2415_00705</name>
</gene>
<comment type="catalytic activity">
    <reaction evidence="8 9">
        <text>GDP-beta-L-fucose + NADP(+) = GDP-4-dehydro-alpha-D-rhamnose + NADPH + H(+)</text>
        <dbReference type="Rhea" id="RHEA:18885"/>
        <dbReference type="ChEBI" id="CHEBI:15378"/>
        <dbReference type="ChEBI" id="CHEBI:57273"/>
        <dbReference type="ChEBI" id="CHEBI:57783"/>
        <dbReference type="ChEBI" id="CHEBI:57964"/>
        <dbReference type="ChEBI" id="CHEBI:58349"/>
        <dbReference type="EC" id="1.1.1.271"/>
    </reaction>
</comment>
<feature type="site" description="Important for catalytic activity" evidence="9">
    <location>
        <position position="110"/>
    </location>
</feature>
<comment type="caution">
    <text evidence="9">Lacks conserved residue(s) required for the propagation of feature annotation.</text>
</comment>
<dbReference type="InterPro" id="IPR001509">
    <property type="entry name" value="Epimerase_deHydtase"/>
</dbReference>
<proteinExistence type="inferred from homology"/>
<dbReference type="UniPathway" id="UPA00128">
    <property type="reaction ID" value="UER00191"/>
</dbReference>
<dbReference type="GO" id="GO:0050577">
    <property type="term" value="F:GDP-L-fucose synthase activity"/>
    <property type="evidence" value="ECO:0007669"/>
    <property type="project" value="UniProtKB-UniRule"/>
</dbReference>
<feature type="binding site" evidence="9">
    <location>
        <position position="180"/>
    </location>
    <ligand>
        <name>NADP(+)</name>
        <dbReference type="ChEBI" id="CHEBI:58349"/>
    </ligand>
</feature>
<evidence type="ECO:0000256" key="2">
    <source>
        <dbReference type="ARBA" id="ARBA00005959"/>
    </source>
</evidence>
<keyword evidence="4 9" id="KW-0521">NADP</keyword>
<feature type="active site" description="Proton donor/acceptor" evidence="9">
    <location>
        <position position="137"/>
    </location>
</feature>
<dbReference type="GO" id="GO:0042351">
    <property type="term" value="P:'de novo' GDP-L-fucose biosynthetic process"/>
    <property type="evidence" value="ECO:0007669"/>
    <property type="project" value="UniProtKB-UniRule"/>
</dbReference>
<feature type="binding site" evidence="9">
    <location>
        <begin position="11"/>
        <end position="17"/>
    </location>
    <ligand>
        <name>NADP(+)</name>
        <dbReference type="ChEBI" id="CHEBI:58349"/>
    </ligand>
</feature>
<sequence length="310" mass="35144">MNKDSKIFIAGHKGMVGSSILRKLQNEGYTNLVFKTREELNLLDQSKVKNFFASEKPEYVFIAAAKVGGIKANMTYQADFLYENLQIQNNLIWSAHENKVKKLLFLSSTCVYPKDTPQPMKEEYIMTGLPEPTNEAYAVAKISGMKLCEKLRQQYGDDFTSCIPTNLYGVNDNFDLENSHVMPALIRKFHEAKINKQPTVSAWGTGSPRREFMSTEDVADGCLFLMNSETVYDYVNLGWGEDITIKELTELVAEVVGFDGEIVWDSTKPDGIARKLTDATRMTQLGWKPKVELREGLTATYEWYLANVTH</sequence>
<protein>
    <recommendedName>
        <fullName evidence="3 9">GDP-L-fucose synthase</fullName>
        <ecNumber evidence="3 9">1.1.1.271</ecNumber>
    </recommendedName>
    <alternativeName>
        <fullName evidence="9">GDP-4-keto-6-deoxy-D-mannose-3,5-epimerase-4-reductase</fullName>
    </alternativeName>
</protein>
<dbReference type="GO" id="GO:0016853">
    <property type="term" value="F:isomerase activity"/>
    <property type="evidence" value="ECO:0007669"/>
    <property type="project" value="UniProtKB-KW"/>
</dbReference>
<dbReference type="HAMAP" id="MF_00956">
    <property type="entry name" value="GDP_fucose_synth"/>
    <property type="match status" value="1"/>
</dbReference>
<comment type="pathway">
    <text evidence="1 9">Nucleotide-sugar biosynthesis; GDP-L-fucose biosynthesis via de novo pathway; GDP-L-fucose from GDP-alpha-D-mannose: step 2/2.</text>
</comment>
<keyword evidence="7 9" id="KW-0511">Multifunctional enzyme</keyword>
<evidence type="ECO:0000256" key="8">
    <source>
        <dbReference type="ARBA" id="ARBA00051935"/>
    </source>
</evidence>
<feature type="binding site" evidence="9">
    <location>
        <begin position="164"/>
        <end position="167"/>
    </location>
    <ligand>
        <name>NADP(+)</name>
        <dbReference type="ChEBI" id="CHEBI:58349"/>
    </ligand>
</feature>
<keyword evidence="6 9" id="KW-0413">Isomerase</keyword>
<dbReference type="CDD" id="cd05239">
    <property type="entry name" value="GDP_FS_SDR_e"/>
    <property type="match status" value="1"/>
</dbReference>
<feature type="domain" description="NAD-dependent epimerase/dehydratase" evidence="10">
    <location>
        <begin position="7"/>
        <end position="238"/>
    </location>
</feature>
<dbReference type="FunFam" id="3.40.50.720:FF:000101">
    <property type="entry name" value="GDP-L-fucose synthase"/>
    <property type="match status" value="1"/>
</dbReference>